<dbReference type="NCBIfam" id="TIGR01887">
    <property type="entry name" value="dipeptidaselike"/>
    <property type="match status" value="1"/>
</dbReference>
<dbReference type="PANTHER" id="PTHR43808:SF31">
    <property type="entry name" value="N-ACETYL-L-CITRULLINE DEACETYLASE"/>
    <property type="match status" value="1"/>
</dbReference>
<dbReference type="InterPro" id="IPR010964">
    <property type="entry name" value="M20A_pepV-rel"/>
</dbReference>
<comment type="cofactor">
    <cofactor evidence="1">
        <name>Zn(2+)</name>
        <dbReference type="ChEBI" id="CHEBI:29105"/>
    </cofactor>
</comment>
<dbReference type="InterPro" id="IPR050072">
    <property type="entry name" value="Peptidase_M20A"/>
</dbReference>
<dbReference type="RefSeq" id="WP_092571395.1">
    <property type="nucleotide sequence ID" value="NZ_FOEN01000004.1"/>
</dbReference>
<dbReference type="GO" id="GO:0008237">
    <property type="term" value="F:metallopeptidase activity"/>
    <property type="evidence" value="ECO:0007669"/>
    <property type="project" value="UniProtKB-KW"/>
</dbReference>
<dbReference type="SUPFAM" id="SSF55031">
    <property type="entry name" value="Bacterial exopeptidase dimerisation domain"/>
    <property type="match status" value="1"/>
</dbReference>
<dbReference type="InterPro" id="IPR001261">
    <property type="entry name" value="ArgE/DapE_CS"/>
</dbReference>
<keyword evidence="6" id="KW-0862">Zinc</keyword>
<evidence type="ECO:0000256" key="1">
    <source>
        <dbReference type="ARBA" id="ARBA00001947"/>
    </source>
</evidence>
<dbReference type="InterPro" id="IPR002933">
    <property type="entry name" value="Peptidase_M20"/>
</dbReference>
<sequence length="445" mass="49776">MEYKLTESYQDQCIETIKRWVSVPSILDEEAVSTPFGNDIVRALELALETCESLGFKTFMDPEGYYGYAEIGEGEELMAILCHLDVVPVGDKAKWDSDPFVAEIRDGKIYGRGTQDDKGPSVAALYAVYALKESGYKFNKRVRFIFGTDEETLWREMNVYNENEEKANFGFVPDADFPLTYAEKGLLQCYLVGPGSQELNLKMDGAFNIVPEEATYEGDKADQVAKNLEVLGFEYQKDDHKIKTIGKSIHSKDADQGTNAITRLVAGLNGVEDHVALDFINKYVGQDANANNLFGKIGDDMSGNLTMNIAKLIINFEESRIGVDFRIPVTADKDKLVDTLKNAMAEYGLEYKEHDYLASLYVPVESELIQTLLSVYRDMTGDMSEPISSGGATFARTMDNCVAFGARRPDVPVTYHEANENMPLTNIFECMEIYAEAVRRLAIEE</sequence>
<gene>
    <name evidence="9" type="ORF">SAMN04488558_104157</name>
</gene>
<evidence type="ECO:0000256" key="8">
    <source>
        <dbReference type="ARBA" id="ARBA00023049"/>
    </source>
</evidence>
<keyword evidence="4" id="KW-0479">Metal-binding</keyword>
<dbReference type="STRING" id="89093.SAMN04488558_104157"/>
<keyword evidence="7" id="KW-0224">Dipeptidase</keyword>
<keyword evidence="3" id="KW-0645">Protease</keyword>
<dbReference type="GO" id="GO:0006526">
    <property type="term" value="P:L-arginine biosynthetic process"/>
    <property type="evidence" value="ECO:0007669"/>
    <property type="project" value="TreeGrafter"/>
</dbReference>
<keyword evidence="5" id="KW-0378">Hydrolase</keyword>
<proteinExistence type="inferred from homology"/>
<dbReference type="GO" id="GO:0008270">
    <property type="term" value="F:zinc ion binding"/>
    <property type="evidence" value="ECO:0007669"/>
    <property type="project" value="InterPro"/>
</dbReference>
<dbReference type="NCBIfam" id="NF005542">
    <property type="entry name" value="PRK07205.1"/>
    <property type="match status" value="1"/>
</dbReference>
<organism evidence="9 10">
    <name type="scientific">Ignavigranum ruoffiae</name>
    <dbReference type="NCBI Taxonomy" id="89093"/>
    <lineage>
        <taxon>Bacteria</taxon>
        <taxon>Bacillati</taxon>
        <taxon>Bacillota</taxon>
        <taxon>Bacilli</taxon>
        <taxon>Lactobacillales</taxon>
        <taxon>Aerococcaceae</taxon>
        <taxon>Ignavigranum</taxon>
    </lineage>
</organism>
<dbReference type="Pfam" id="PF01546">
    <property type="entry name" value="Peptidase_M20"/>
    <property type="match status" value="1"/>
</dbReference>
<evidence type="ECO:0000256" key="6">
    <source>
        <dbReference type="ARBA" id="ARBA00022833"/>
    </source>
</evidence>
<accession>A0A1H9CVD9</accession>
<dbReference type="GO" id="GO:0008777">
    <property type="term" value="F:acetylornithine deacetylase activity"/>
    <property type="evidence" value="ECO:0007669"/>
    <property type="project" value="TreeGrafter"/>
</dbReference>
<evidence type="ECO:0000256" key="5">
    <source>
        <dbReference type="ARBA" id="ARBA00022801"/>
    </source>
</evidence>
<dbReference type="Gene3D" id="3.30.70.360">
    <property type="match status" value="2"/>
</dbReference>
<evidence type="ECO:0000256" key="7">
    <source>
        <dbReference type="ARBA" id="ARBA00022997"/>
    </source>
</evidence>
<reference evidence="9 10" key="1">
    <citation type="submission" date="2016-10" db="EMBL/GenBank/DDBJ databases">
        <authorList>
            <person name="de Groot N.N."/>
        </authorList>
    </citation>
    <scope>NUCLEOTIDE SEQUENCE [LARGE SCALE GENOMIC DNA]</scope>
    <source>
        <strain evidence="9 10">DSM 15695</strain>
    </source>
</reference>
<dbReference type="AlphaFoldDB" id="A0A1H9CVD9"/>
<evidence type="ECO:0000313" key="10">
    <source>
        <dbReference type="Proteomes" id="UP000198833"/>
    </source>
</evidence>
<comment type="similarity">
    <text evidence="2">Belongs to the peptidase M20A family.</text>
</comment>
<dbReference type="GO" id="GO:0006508">
    <property type="term" value="P:proteolysis"/>
    <property type="evidence" value="ECO:0007669"/>
    <property type="project" value="UniProtKB-KW"/>
</dbReference>
<dbReference type="PANTHER" id="PTHR43808">
    <property type="entry name" value="ACETYLORNITHINE DEACETYLASE"/>
    <property type="match status" value="1"/>
</dbReference>
<keyword evidence="8" id="KW-0482">Metalloprotease</keyword>
<dbReference type="Gene3D" id="3.40.630.10">
    <property type="entry name" value="Zn peptidases"/>
    <property type="match status" value="1"/>
</dbReference>
<evidence type="ECO:0000313" key="9">
    <source>
        <dbReference type="EMBL" id="SEQ05067.1"/>
    </source>
</evidence>
<evidence type="ECO:0000256" key="3">
    <source>
        <dbReference type="ARBA" id="ARBA00022670"/>
    </source>
</evidence>
<dbReference type="PROSITE" id="PS00759">
    <property type="entry name" value="ARGE_DAPE_CPG2_2"/>
    <property type="match status" value="1"/>
</dbReference>
<name>A0A1H9CVD9_9LACT</name>
<dbReference type="OrthoDB" id="9761532at2"/>
<dbReference type="SUPFAM" id="SSF53187">
    <property type="entry name" value="Zn-dependent exopeptidases"/>
    <property type="match status" value="1"/>
</dbReference>
<dbReference type="InterPro" id="IPR036264">
    <property type="entry name" value="Bact_exopeptidase_dim_dom"/>
</dbReference>
<evidence type="ECO:0000256" key="4">
    <source>
        <dbReference type="ARBA" id="ARBA00022723"/>
    </source>
</evidence>
<dbReference type="EMBL" id="FOEN01000004">
    <property type="protein sequence ID" value="SEQ05067.1"/>
    <property type="molecule type" value="Genomic_DNA"/>
</dbReference>
<protein>
    <submittedName>
        <fullName evidence="9">Dipeptidase, putative</fullName>
    </submittedName>
</protein>
<keyword evidence="10" id="KW-1185">Reference proteome</keyword>
<dbReference type="Proteomes" id="UP000198833">
    <property type="component" value="Unassembled WGS sequence"/>
</dbReference>
<dbReference type="GO" id="GO:0016805">
    <property type="term" value="F:dipeptidase activity"/>
    <property type="evidence" value="ECO:0007669"/>
    <property type="project" value="UniProtKB-KW"/>
</dbReference>
<evidence type="ECO:0000256" key="2">
    <source>
        <dbReference type="ARBA" id="ARBA00006247"/>
    </source>
</evidence>